<organism evidence="3 4">
    <name type="scientific">Quercus suber</name>
    <name type="common">Cork oak</name>
    <dbReference type="NCBI Taxonomy" id="58331"/>
    <lineage>
        <taxon>Eukaryota</taxon>
        <taxon>Viridiplantae</taxon>
        <taxon>Streptophyta</taxon>
        <taxon>Embryophyta</taxon>
        <taxon>Tracheophyta</taxon>
        <taxon>Spermatophyta</taxon>
        <taxon>Magnoliopsida</taxon>
        <taxon>eudicotyledons</taxon>
        <taxon>Gunneridae</taxon>
        <taxon>Pentapetalae</taxon>
        <taxon>rosids</taxon>
        <taxon>fabids</taxon>
        <taxon>Fagales</taxon>
        <taxon>Fagaceae</taxon>
        <taxon>Quercus</taxon>
    </lineage>
</organism>
<feature type="domain" description="PGG" evidence="2">
    <location>
        <begin position="7"/>
        <end position="41"/>
    </location>
</feature>
<evidence type="ECO:0000259" key="2">
    <source>
        <dbReference type="Pfam" id="PF13962"/>
    </source>
</evidence>
<name>A0AAW0J6J1_QUESU</name>
<dbReference type="AlphaFoldDB" id="A0AAW0J6J1"/>
<gene>
    <name evidence="3" type="ORF">CFP56_036510</name>
</gene>
<keyword evidence="4" id="KW-1185">Reference proteome</keyword>
<reference evidence="3 4" key="1">
    <citation type="journal article" date="2018" name="Sci. Data">
        <title>The draft genome sequence of cork oak.</title>
        <authorList>
            <person name="Ramos A.M."/>
            <person name="Usie A."/>
            <person name="Barbosa P."/>
            <person name="Barros P.M."/>
            <person name="Capote T."/>
            <person name="Chaves I."/>
            <person name="Simoes F."/>
            <person name="Abreu I."/>
            <person name="Carrasquinho I."/>
            <person name="Faro C."/>
            <person name="Guimaraes J.B."/>
            <person name="Mendonca D."/>
            <person name="Nobrega F."/>
            <person name="Rodrigues L."/>
            <person name="Saibo N.J.M."/>
            <person name="Varela M.C."/>
            <person name="Egas C."/>
            <person name="Matos J."/>
            <person name="Miguel C.M."/>
            <person name="Oliveira M.M."/>
            <person name="Ricardo C.P."/>
            <person name="Goncalves S."/>
        </authorList>
    </citation>
    <scope>NUCLEOTIDE SEQUENCE [LARGE SCALE GENOMIC DNA]</scope>
    <source>
        <strain evidence="4">cv. HL8</strain>
    </source>
</reference>
<dbReference type="EMBL" id="PKMF04000666">
    <property type="protein sequence ID" value="KAK7822439.1"/>
    <property type="molecule type" value="Genomic_DNA"/>
</dbReference>
<dbReference type="InterPro" id="IPR026961">
    <property type="entry name" value="PGG_dom"/>
</dbReference>
<evidence type="ECO:0000313" key="3">
    <source>
        <dbReference type="EMBL" id="KAK7822439.1"/>
    </source>
</evidence>
<keyword evidence="1" id="KW-1133">Transmembrane helix</keyword>
<feature type="transmembrane region" description="Helical" evidence="1">
    <location>
        <begin position="92"/>
        <end position="116"/>
    </location>
</feature>
<protein>
    <recommendedName>
        <fullName evidence="2">PGG domain-containing protein</fullName>
    </recommendedName>
</protein>
<evidence type="ECO:0000256" key="1">
    <source>
        <dbReference type="SAM" id="Phobius"/>
    </source>
</evidence>
<accession>A0AAW0J6J1</accession>
<dbReference type="Proteomes" id="UP000237347">
    <property type="component" value="Unassembled WGS sequence"/>
</dbReference>
<proteinExistence type="predicted"/>
<evidence type="ECO:0000313" key="4">
    <source>
        <dbReference type="Proteomes" id="UP000237347"/>
    </source>
</evidence>
<feature type="transmembrane region" description="Helical" evidence="1">
    <location>
        <begin position="56"/>
        <end position="80"/>
    </location>
</feature>
<dbReference type="PANTHER" id="PTHR24177:SF329">
    <property type="entry name" value="ANKYRIN REPEAT PROTEIN"/>
    <property type="match status" value="1"/>
</dbReference>
<dbReference type="GO" id="GO:0016020">
    <property type="term" value="C:membrane"/>
    <property type="evidence" value="ECO:0007669"/>
    <property type="project" value="TreeGrafter"/>
</dbReference>
<keyword evidence="1" id="KW-0812">Transmembrane</keyword>
<sequence>MRKDGEQWMKDTATSCTVVGALIVTIMFAAVFTVPGGILTSRYAEEDFLESLPRKMIIGLSTLFLSIAAMMTAFSAALFLTLHEQSWIFKPVICLASIPITLFVLMQFPLLVAMAISTYGPSIFNRKMKRWF</sequence>
<dbReference type="PANTHER" id="PTHR24177">
    <property type="entry name" value="CASKIN"/>
    <property type="match status" value="1"/>
</dbReference>
<comment type="caution">
    <text evidence="3">The sequence shown here is derived from an EMBL/GenBank/DDBJ whole genome shotgun (WGS) entry which is preliminary data.</text>
</comment>
<keyword evidence="1" id="KW-0472">Membrane</keyword>
<dbReference type="Pfam" id="PF13962">
    <property type="entry name" value="PGG"/>
    <property type="match status" value="1"/>
</dbReference>
<feature type="transmembrane region" description="Helical" evidence="1">
    <location>
        <begin position="12"/>
        <end position="36"/>
    </location>
</feature>